<dbReference type="Proteomes" id="UP000178825">
    <property type="component" value="Unassembled WGS sequence"/>
</dbReference>
<sequence>MNHKGVIIEESLENKDILKDVKVLETKIEEVVEEHKTPWIKQWTLHTVEIPENQASGVAEKLSKALDSKHNWYADFKNDTHHYIIFRDKVFFIDRKSKEQYDEAKRHGISLGIPEYQVDFAPDDKIWER</sequence>
<proteinExistence type="predicted"/>
<dbReference type="STRING" id="1798470.A3D55_00995"/>
<organism evidence="1 2">
    <name type="scientific">Candidatus Jorgensenbacteria bacterium RIFCSPHIGHO2_02_FULL_45_20</name>
    <dbReference type="NCBI Taxonomy" id="1798470"/>
    <lineage>
        <taxon>Bacteria</taxon>
        <taxon>Candidatus Joergenseniibacteriota</taxon>
    </lineage>
</organism>
<dbReference type="AlphaFoldDB" id="A0A1F6BNK2"/>
<accession>A0A1F6BNK2</accession>
<evidence type="ECO:0000313" key="1">
    <source>
        <dbReference type="EMBL" id="OGG38423.1"/>
    </source>
</evidence>
<dbReference type="EMBL" id="MFKJ01000023">
    <property type="protein sequence ID" value="OGG38423.1"/>
    <property type="molecule type" value="Genomic_DNA"/>
</dbReference>
<name>A0A1F6BNK2_9BACT</name>
<reference evidence="1 2" key="1">
    <citation type="journal article" date="2016" name="Nat. Commun.">
        <title>Thousands of microbial genomes shed light on interconnected biogeochemical processes in an aquifer system.</title>
        <authorList>
            <person name="Anantharaman K."/>
            <person name="Brown C.T."/>
            <person name="Hug L.A."/>
            <person name="Sharon I."/>
            <person name="Castelle C.J."/>
            <person name="Probst A.J."/>
            <person name="Thomas B.C."/>
            <person name="Singh A."/>
            <person name="Wilkins M.J."/>
            <person name="Karaoz U."/>
            <person name="Brodie E.L."/>
            <person name="Williams K.H."/>
            <person name="Hubbard S.S."/>
            <person name="Banfield J.F."/>
        </authorList>
    </citation>
    <scope>NUCLEOTIDE SEQUENCE [LARGE SCALE GENOMIC DNA]</scope>
</reference>
<evidence type="ECO:0000313" key="2">
    <source>
        <dbReference type="Proteomes" id="UP000178825"/>
    </source>
</evidence>
<protein>
    <submittedName>
        <fullName evidence="1">Uncharacterized protein</fullName>
    </submittedName>
</protein>
<comment type="caution">
    <text evidence="1">The sequence shown here is derived from an EMBL/GenBank/DDBJ whole genome shotgun (WGS) entry which is preliminary data.</text>
</comment>
<gene>
    <name evidence="1" type="ORF">A3D55_00995</name>
</gene>